<dbReference type="Gene3D" id="2.30.29.30">
    <property type="entry name" value="Pleckstrin-homology domain (PH domain)/Phosphotyrosine-binding domain (PTB)"/>
    <property type="match status" value="1"/>
</dbReference>
<dbReference type="PANTHER" id="PTHR22692:SF16">
    <property type="entry name" value="MYOSIN XVB"/>
    <property type="match status" value="1"/>
</dbReference>
<evidence type="ECO:0000259" key="9">
    <source>
        <dbReference type="PROSITE" id="PS50002"/>
    </source>
</evidence>
<gene>
    <name evidence="13" type="primary">MYO15B</name>
</gene>
<feature type="compositionally biased region" description="Polar residues" evidence="8">
    <location>
        <begin position="346"/>
        <end position="355"/>
    </location>
</feature>
<dbReference type="Pfam" id="PF00373">
    <property type="entry name" value="FERM_M"/>
    <property type="match status" value="1"/>
</dbReference>
<dbReference type="PROSITE" id="PS51016">
    <property type="entry name" value="MYTH4"/>
    <property type="match status" value="2"/>
</dbReference>
<dbReference type="InterPro" id="IPR019748">
    <property type="entry name" value="FERM_central"/>
</dbReference>
<dbReference type="InterPro" id="IPR011993">
    <property type="entry name" value="PH-like_dom_sf"/>
</dbReference>
<comment type="similarity">
    <text evidence="2">Belongs to the TRAFAC class myosin-kinesin ATPase superfamily. Myosin family.</text>
</comment>
<feature type="domain" description="FERM" evidence="10">
    <location>
        <begin position="1334"/>
        <end position="1628"/>
    </location>
</feature>
<evidence type="ECO:0000256" key="7">
    <source>
        <dbReference type="PROSITE-ProRule" id="PRU00192"/>
    </source>
</evidence>
<dbReference type="GO" id="GO:0003779">
    <property type="term" value="F:actin binding"/>
    <property type="evidence" value="ECO:0007669"/>
    <property type="project" value="UniProtKB-KW"/>
</dbReference>
<dbReference type="SUPFAM" id="SSF50044">
    <property type="entry name" value="SH3-domain"/>
    <property type="match status" value="1"/>
</dbReference>
<keyword evidence="5" id="KW-0677">Repeat</keyword>
<dbReference type="PROSITE" id="PS50057">
    <property type="entry name" value="FERM_3"/>
    <property type="match status" value="1"/>
</dbReference>
<feature type="compositionally biased region" description="Pro residues" evidence="8">
    <location>
        <begin position="789"/>
        <end position="813"/>
    </location>
</feature>
<name>A0A6P5LJ30_PHACI</name>
<keyword evidence="12" id="KW-1185">Reference proteome</keyword>
<dbReference type="SMART" id="SM00326">
    <property type="entry name" value="SH3"/>
    <property type="match status" value="1"/>
</dbReference>
<evidence type="ECO:0000259" key="10">
    <source>
        <dbReference type="PROSITE" id="PS50057"/>
    </source>
</evidence>
<reference evidence="13" key="1">
    <citation type="submission" date="2025-08" db="UniProtKB">
        <authorList>
            <consortium name="RefSeq"/>
        </authorList>
    </citation>
    <scope>IDENTIFICATION</scope>
    <source>
        <tissue evidence="13">Spleen</tissue>
    </source>
</reference>
<dbReference type="InterPro" id="IPR001452">
    <property type="entry name" value="SH3_domain"/>
</dbReference>
<evidence type="ECO:0000256" key="4">
    <source>
        <dbReference type="ARBA" id="ARBA00022490"/>
    </source>
</evidence>
<feature type="compositionally biased region" description="Low complexity" evidence="8">
    <location>
        <begin position="754"/>
        <end position="764"/>
    </location>
</feature>
<evidence type="ECO:0000259" key="11">
    <source>
        <dbReference type="PROSITE" id="PS51016"/>
    </source>
</evidence>
<feature type="region of interest" description="Disordered" evidence="8">
    <location>
        <begin position="301"/>
        <end position="355"/>
    </location>
</feature>
<dbReference type="GeneID" id="110219388"/>
<proteinExistence type="inferred from homology"/>
<accession>A0A6P5LJ30</accession>
<dbReference type="GO" id="GO:0005856">
    <property type="term" value="C:cytoskeleton"/>
    <property type="evidence" value="ECO:0007669"/>
    <property type="project" value="InterPro"/>
</dbReference>
<dbReference type="InterPro" id="IPR059004">
    <property type="entry name" value="MYO15"/>
</dbReference>
<keyword evidence="6" id="KW-0009">Actin-binding</keyword>
<evidence type="ECO:0000313" key="12">
    <source>
        <dbReference type="Proteomes" id="UP000515140"/>
    </source>
</evidence>
<feature type="compositionally biased region" description="Basic and acidic residues" evidence="8">
    <location>
        <begin position="713"/>
        <end position="722"/>
    </location>
</feature>
<keyword evidence="3 7" id="KW-0728">SH3 domain</keyword>
<keyword evidence="4" id="KW-0963">Cytoplasm</keyword>
<feature type="compositionally biased region" description="Pro residues" evidence="8">
    <location>
        <begin position="319"/>
        <end position="340"/>
    </location>
</feature>
<evidence type="ECO:0000256" key="3">
    <source>
        <dbReference type="ARBA" id="ARBA00022443"/>
    </source>
</evidence>
<dbReference type="RefSeq" id="XP_020858355.1">
    <property type="nucleotide sequence ID" value="XM_021002696.1"/>
</dbReference>
<feature type="compositionally biased region" description="Basic and acidic residues" evidence="8">
    <location>
        <begin position="674"/>
        <end position="685"/>
    </location>
</feature>
<feature type="compositionally biased region" description="Acidic residues" evidence="8">
    <location>
        <begin position="595"/>
        <end position="607"/>
    </location>
</feature>
<feature type="region of interest" description="Disordered" evidence="8">
    <location>
        <begin position="510"/>
        <end position="557"/>
    </location>
</feature>
<feature type="domain" description="SH3" evidence="9">
    <location>
        <begin position="1023"/>
        <end position="1084"/>
    </location>
</feature>
<evidence type="ECO:0000256" key="8">
    <source>
        <dbReference type="SAM" id="MobiDB-lite"/>
    </source>
</evidence>
<dbReference type="InterPro" id="IPR051567">
    <property type="entry name" value="Unconventional_Myosin_ATPase"/>
</dbReference>
<dbReference type="InterPro" id="IPR038185">
    <property type="entry name" value="MyTH4_dom_sf"/>
</dbReference>
<dbReference type="SMART" id="SM00295">
    <property type="entry name" value="B41"/>
    <property type="match status" value="1"/>
</dbReference>
<protein>
    <submittedName>
        <fullName evidence="13">Myosin XVB isoform X2</fullName>
    </submittedName>
</protein>
<evidence type="ECO:0000256" key="1">
    <source>
        <dbReference type="ARBA" id="ARBA00004496"/>
    </source>
</evidence>
<evidence type="ECO:0000256" key="6">
    <source>
        <dbReference type="ARBA" id="ARBA00023203"/>
    </source>
</evidence>
<comment type="subcellular location">
    <subcellularLocation>
        <location evidence="1">Cytoplasm</location>
    </subcellularLocation>
</comment>
<dbReference type="CTD" id="80022"/>
<dbReference type="Gene3D" id="2.30.30.40">
    <property type="entry name" value="SH3 Domains"/>
    <property type="match status" value="1"/>
</dbReference>
<dbReference type="InterPro" id="IPR036028">
    <property type="entry name" value="SH3-like_dom_sf"/>
</dbReference>
<dbReference type="Proteomes" id="UP000515140">
    <property type="component" value="Unplaced"/>
</dbReference>
<dbReference type="Pfam" id="PF00784">
    <property type="entry name" value="MyTH4"/>
    <property type="match status" value="2"/>
</dbReference>
<dbReference type="Pfam" id="PF14604">
    <property type="entry name" value="SH3_9"/>
    <property type="match status" value="1"/>
</dbReference>
<dbReference type="Pfam" id="PF26570">
    <property type="entry name" value="MYO15"/>
    <property type="match status" value="1"/>
</dbReference>
<dbReference type="PROSITE" id="PS50002">
    <property type="entry name" value="SH3"/>
    <property type="match status" value="1"/>
</dbReference>
<feature type="compositionally biased region" description="Low complexity" evidence="8">
    <location>
        <begin position="522"/>
        <end position="535"/>
    </location>
</feature>
<dbReference type="SMART" id="SM00139">
    <property type="entry name" value="MyTH4"/>
    <property type="match status" value="2"/>
</dbReference>
<dbReference type="Gene3D" id="1.25.40.530">
    <property type="entry name" value="MyTH4 domain"/>
    <property type="match status" value="2"/>
</dbReference>
<evidence type="ECO:0000256" key="5">
    <source>
        <dbReference type="ARBA" id="ARBA00022737"/>
    </source>
</evidence>
<evidence type="ECO:0000256" key="2">
    <source>
        <dbReference type="ARBA" id="ARBA00008314"/>
    </source>
</evidence>
<feature type="domain" description="MyTH4" evidence="11">
    <location>
        <begin position="1183"/>
        <end position="1328"/>
    </location>
</feature>
<dbReference type="PANTHER" id="PTHR22692">
    <property type="entry name" value="MYOSIN VII, XV"/>
    <property type="match status" value="1"/>
</dbReference>
<dbReference type="CDD" id="cd14473">
    <property type="entry name" value="FERM_B-lobe"/>
    <property type="match status" value="1"/>
</dbReference>
<feature type="domain" description="MyTH4" evidence="11">
    <location>
        <begin position="70"/>
        <end position="221"/>
    </location>
</feature>
<sequence length="1628" mass="182136">MELGRLEIPAELSAVLKTSEGRRHVMAENITEALPPEVTAQDELALPPDIDRFPFSSFISENFQKPTLPTLGQPLTSPLTHLDRVSLQLALDVNKVMLRLLGDLSLQSWQEQTLGTYLAHQGQCHPALRNEIFCQLVTQLWHNPDEQQSHRGWALMAILLSAFTPTTTLQKPLLKFVSDHAPKGIAAVCQHKLLGALQQSQSVVNSVRAYPPTQLEWISGWRCGRMVLDVFTFSEERYSAEVKSWTTGEEFAGWILQTRGIEQPIRGWSVSLISGDSWQDLAGCDFVLDLIGQTEYLGDPSAPDSYPITPHNGTSEDIPSPPGIQAPLLTPAPPLGPAPSLPQRSYPRQPQSSKSLDGFLDNLFDPVLSPGSRGLEQTRALNSRMKGGGGIGTQQGGYSLMYPGMMQMPNYQPAMGAMMPAPVPLMPAIPSMPSVPSMGGVPAMPGMMMPSQSQPVVPTLSAEELAAQQQSFINQQAMILAQQMTTQAMTLSLEQQAQIQRLSQASIYAPQLTPSTPKPKKSPAVVSKSSPVLKAEPQRSLEPAEIPEVEEEKLRQPNTFQEKRDYFQKIGQESIWLKKVKPLAKVPIPQREIEQGEEEEEEEEEEEIKAPSPPPVVKKPLNKKEGGDKTKNEDGAGAKARDEVKTNISPQAKSQKESKERPPGAVVRSSKPAHKLEEPSREIRNIIKMYQSRPAPAPEPIQPARKPQKSFIKKNDPKDEALAKLGLSGNCLPPPASALGPKRDSPPPVPSRPKSPISFGSSSSIKEKQRPLKDLFAPVQDMTSIPESPSSPPPPPPPPPPSLPPESPAPPTSDPVLSMKDEHISTKLLPPSSSVCFAYASATWRLFLQKEVFYPRENFNHPYCLRLLCEQILRDTFTESCIRISPDERNKMKAMLADLQVGMNASSITEDSIKKRIVVAARDNWDNYFSRIFRVSGESGSDVQLLAVSHRGLRLLKVVNNATFFTDHLKTLCSYSFAEVLEVKAEGHGILQFSLRNEKLILRTTQAQTIKSMVELFLNELKKDSSYVIALQSYVTDDRSLLSFRCGDIIKLLPMASLEPGWQFGSIGGRSGLFPSNTVKVAAVPDYFTFPKEQKDGWQRSLPRGETRLSPQHWATECEHTHTQAPSESSVVTSSVFLDVSSTLSTTTSTYAMWEYAQKYFRPIKTSEGQMVSKHHARSLVQHTKTPIQKSLTNLTSEELNKLAVQNFRAVMQFMGDQPKKKDDLDIPFEMLQLCRENNLKDEIYCQLIKQVTENPQQEHCIRGWYLLNLLTGYFLPSSTLMPYVIKYLQDAALNQELAQTCEEHLQHTVKYGGRQHLPTIGEMKAFLKGQTIRPLLLHLPGGMAYKTIIQTFTVVAEVLEEVCRQMGIREPLEMQEFAIFLIKGKGVLVRPLHRNEYLNNVMRETDVELHSRRLTWDTPLHYENEVYVSTHYGQVHRDYLQGKLLISTQPQVEALLAPLVALQHLSREISYLPSEQDLLRYVPQPLQLQVNLQILGNLVKSQLMALKRYSRREVHISFIEAMKHLPLFGYTVYSVLRVSEPIIITPCLLGLNHQHLILVDPTSQEQCYSIPLKAIQKLRQLGPLDDTAGLELYYGSSASPKTIWFELPQAQELRHILVFLMEYSTST</sequence>
<dbReference type="InterPro" id="IPR019749">
    <property type="entry name" value="Band_41_domain"/>
</dbReference>
<evidence type="ECO:0000313" key="13">
    <source>
        <dbReference type="RefSeq" id="XP_020858355.1"/>
    </source>
</evidence>
<feature type="region of interest" description="Disordered" evidence="8">
    <location>
        <begin position="586"/>
        <end position="818"/>
    </location>
</feature>
<dbReference type="InterPro" id="IPR000857">
    <property type="entry name" value="MyTH4_dom"/>
</dbReference>
<dbReference type="InterPro" id="IPR000299">
    <property type="entry name" value="FERM_domain"/>
</dbReference>
<organism evidence="12 13">
    <name type="scientific">Phascolarctos cinereus</name>
    <name type="common">Koala</name>
    <dbReference type="NCBI Taxonomy" id="38626"/>
    <lineage>
        <taxon>Eukaryota</taxon>
        <taxon>Metazoa</taxon>
        <taxon>Chordata</taxon>
        <taxon>Craniata</taxon>
        <taxon>Vertebrata</taxon>
        <taxon>Euteleostomi</taxon>
        <taxon>Mammalia</taxon>
        <taxon>Metatheria</taxon>
        <taxon>Diprotodontia</taxon>
        <taxon>Phascolarctidae</taxon>
        <taxon>Phascolarctos</taxon>
    </lineage>
</organism>
<feature type="compositionally biased region" description="Basic and acidic residues" evidence="8">
    <location>
        <begin position="622"/>
        <end position="645"/>
    </location>
</feature>